<dbReference type="AlphaFoldDB" id="A0A0C9UC83"/>
<keyword evidence="1" id="KW-0732">Signal</keyword>
<dbReference type="OrthoDB" id="5562676at2759"/>
<evidence type="ECO:0000313" key="3">
    <source>
        <dbReference type="Proteomes" id="UP000054279"/>
    </source>
</evidence>
<dbReference type="InterPro" id="IPR018786">
    <property type="entry name" value="Mit_KHE1"/>
</dbReference>
<sequence length="291" mass="33017">MPPRWSGMRIIAVPLTTRVVASFQAGTNTILPLTYYHFHTPPPNPEDKKTLLKKAIDKVENLWAGFGKAPERNWKRRVFVYGARLIDRIDFEELSLKSLDPSFGPRIGQLWTEDPEKDASLVTIPLYYPPSVYSGDGGMSPLAHMTLLLDKRTPHHKKGFYKWLFISPLTAPFALIPIIPNLPFFYCAWRAWSHYQAWKASEYMQGLIATKHVVEEPSSLLDDIYVNNRPQEEPFQSDEKPGESKSKSAHPHLLLSVDGVPKIVEVFSLASGAKADITRAIEQARVRIEKP</sequence>
<gene>
    <name evidence="2" type="ORF">M422DRAFT_276435</name>
</gene>
<proteinExistence type="predicted"/>
<reference evidence="2 3" key="1">
    <citation type="submission" date="2014-06" db="EMBL/GenBank/DDBJ databases">
        <title>Evolutionary Origins and Diversification of the Mycorrhizal Mutualists.</title>
        <authorList>
            <consortium name="DOE Joint Genome Institute"/>
            <consortium name="Mycorrhizal Genomics Consortium"/>
            <person name="Kohler A."/>
            <person name="Kuo A."/>
            <person name="Nagy L.G."/>
            <person name="Floudas D."/>
            <person name="Copeland A."/>
            <person name="Barry K.W."/>
            <person name="Cichocki N."/>
            <person name="Veneault-Fourrey C."/>
            <person name="LaButti K."/>
            <person name="Lindquist E.A."/>
            <person name="Lipzen A."/>
            <person name="Lundell T."/>
            <person name="Morin E."/>
            <person name="Murat C."/>
            <person name="Riley R."/>
            <person name="Ohm R."/>
            <person name="Sun H."/>
            <person name="Tunlid A."/>
            <person name="Henrissat B."/>
            <person name="Grigoriev I.V."/>
            <person name="Hibbett D.S."/>
            <person name="Martin F."/>
        </authorList>
    </citation>
    <scope>NUCLEOTIDE SEQUENCE [LARGE SCALE GENOMIC DNA]</scope>
    <source>
        <strain evidence="2 3">SS14</strain>
    </source>
</reference>
<dbReference type="HOGENOM" id="CLU_043838_1_0_1"/>
<feature type="signal peptide" evidence="1">
    <location>
        <begin position="1"/>
        <end position="22"/>
    </location>
</feature>
<organism evidence="2 3">
    <name type="scientific">Sphaerobolus stellatus (strain SS14)</name>
    <dbReference type="NCBI Taxonomy" id="990650"/>
    <lineage>
        <taxon>Eukaryota</taxon>
        <taxon>Fungi</taxon>
        <taxon>Dikarya</taxon>
        <taxon>Basidiomycota</taxon>
        <taxon>Agaricomycotina</taxon>
        <taxon>Agaricomycetes</taxon>
        <taxon>Phallomycetidae</taxon>
        <taxon>Geastrales</taxon>
        <taxon>Sphaerobolaceae</taxon>
        <taxon>Sphaerobolus</taxon>
    </lineage>
</organism>
<name>A0A0C9UC83_SPHS4</name>
<dbReference type="Pfam" id="PF10173">
    <property type="entry name" value="Mit_KHE1"/>
    <property type="match status" value="1"/>
</dbReference>
<dbReference type="GO" id="GO:0005743">
    <property type="term" value="C:mitochondrial inner membrane"/>
    <property type="evidence" value="ECO:0007669"/>
    <property type="project" value="TreeGrafter"/>
</dbReference>
<evidence type="ECO:0000256" key="1">
    <source>
        <dbReference type="SAM" id="SignalP"/>
    </source>
</evidence>
<dbReference type="PANTHER" id="PTHR28062:SF1">
    <property type="entry name" value="TRANSMEMBRANE PROTEIN"/>
    <property type="match status" value="1"/>
</dbReference>
<dbReference type="EMBL" id="KN837821">
    <property type="protein sequence ID" value="KIJ23061.1"/>
    <property type="molecule type" value="Genomic_DNA"/>
</dbReference>
<protein>
    <submittedName>
        <fullName evidence="2">Unplaced genomic scaffold SPHSTscaffold_746, whole genome shotgun sequence</fullName>
    </submittedName>
</protein>
<dbReference type="GO" id="GO:0006813">
    <property type="term" value="P:potassium ion transport"/>
    <property type="evidence" value="ECO:0007669"/>
    <property type="project" value="TreeGrafter"/>
</dbReference>
<feature type="chain" id="PRO_5002220995" evidence="1">
    <location>
        <begin position="23"/>
        <end position="291"/>
    </location>
</feature>
<dbReference type="Proteomes" id="UP000054279">
    <property type="component" value="Unassembled WGS sequence"/>
</dbReference>
<keyword evidence="3" id="KW-1185">Reference proteome</keyword>
<dbReference type="PANTHER" id="PTHR28062">
    <property type="entry name" value="K+-H+ EXCHANGE-LIKE PROTEIN"/>
    <property type="match status" value="1"/>
</dbReference>
<accession>A0A0C9UC83</accession>
<evidence type="ECO:0000313" key="2">
    <source>
        <dbReference type="EMBL" id="KIJ23061.1"/>
    </source>
</evidence>
<dbReference type="GO" id="GO:1902600">
    <property type="term" value="P:proton transmembrane transport"/>
    <property type="evidence" value="ECO:0007669"/>
    <property type="project" value="TreeGrafter"/>
</dbReference>